<sequence>MDPDLFATIPSGTRVVIRYRLAPDEQGSAGERLSDALGNVQSVTETHVVLETRGGPVSIERARITHAKTVPPPPDRRQRR</sequence>
<name>A0ABU2BN57_9MICC</name>
<keyword evidence="3" id="KW-1185">Reference proteome</keyword>
<dbReference type="InterPro" id="IPR056934">
    <property type="entry name" value="SH3_Rv0428c"/>
</dbReference>
<feature type="domain" description="Histone acetyltransferase Rv0428c-like SH3" evidence="1">
    <location>
        <begin position="9"/>
        <end position="67"/>
    </location>
</feature>
<evidence type="ECO:0000259" key="1">
    <source>
        <dbReference type="Pfam" id="PF24551"/>
    </source>
</evidence>
<organism evidence="2 3">
    <name type="scientific">Paeniglutamicibacter sulfureus</name>
    <dbReference type="NCBI Taxonomy" id="43666"/>
    <lineage>
        <taxon>Bacteria</taxon>
        <taxon>Bacillati</taxon>
        <taxon>Actinomycetota</taxon>
        <taxon>Actinomycetes</taxon>
        <taxon>Micrococcales</taxon>
        <taxon>Micrococcaceae</taxon>
        <taxon>Paeniglutamicibacter</taxon>
    </lineage>
</organism>
<proteinExistence type="predicted"/>
<evidence type="ECO:0000313" key="3">
    <source>
        <dbReference type="Proteomes" id="UP001183817"/>
    </source>
</evidence>
<reference evidence="2 3" key="1">
    <citation type="submission" date="2023-07" db="EMBL/GenBank/DDBJ databases">
        <title>Sequencing the genomes of 1000 actinobacteria strains.</title>
        <authorList>
            <person name="Klenk H.-P."/>
        </authorList>
    </citation>
    <scope>NUCLEOTIDE SEQUENCE [LARGE SCALE GENOMIC DNA]</scope>
    <source>
        <strain evidence="2 3">DSM 20167</strain>
    </source>
</reference>
<dbReference type="Proteomes" id="UP001183817">
    <property type="component" value="Unassembled WGS sequence"/>
</dbReference>
<dbReference type="Pfam" id="PF24551">
    <property type="entry name" value="SH3_Rv0428c"/>
    <property type="match status" value="1"/>
</dbReference>
<dbReference type="EMBL" id="JAVDYI010000001">
    <property type="protein sequence ID" value="MDR7360084.1"/>
    <property type="molecule type" value="Genomic_DNA"/>
</dbReference>
<evidence type="ECO:0000313" key="2">
    <source>
        <dbReference type="EMBL" id="MDR7360084.1"/>
    </source>
</evidence>
<gene>
    <name evidence="2" type="ORF">J2S64_003775</name>
</gene>
<comment type="caution">
    <text evidence="2">The sequence shown here is derived from an EMBL/GenBank/DDBJ whole genome shotgun (WGS) entry which is preliminary data.</text>
</comment>
<accession>A0ABU2BN57</accession>
<protein>
    <recommendedName>
        <fullName evidence="1">Histone acetyltransferase Rv0428c-like SH3 domain-containing protein</fullName>
    </recommendedName>
</protein>
<dbReference type="RefSeq" id="WP_264270921.1">
    <property type="nucleotide sequence ID" value="NZ_BAAAWO010000001.1"/>
</dbReference>